<feature type="transmembrane region" description="Helical" evidence="6">
    <location>
        <begin position="103"/>
        <end position="122"/>
    </location>
</feature>
<evidence type="ECO:0000256" key="6">
    <source>
        <dbReference type="RuleBase" id="RU363053"/>
    </source>
</evidence>
<keyword evidence="8" id="KW-1185">Reference proteome</keyword>
<name>A0AAN8F166_9EURO</name>
<keyword evidence="5 6" id="KW-0472">Membrane</keyword>
<dbReference type="Pfam" id="PF04117">
    <property type="entry name" value="Mpv17_PMP22"/>
    <property type="match status" value="1"/>
</dbReference>
<organism evidence="7 8">
    <name type="scientific">Knufia fluminis</name>
    <dbReference type="NCBI Taxonomy" id="191047"/>
    <lineage>
        <taxon>Eukaryota</taxon>
        <taxon>Fungi</taxon>
        <taxon>Dikarya</taxon>
        <taxon>Ascomycota</taxon>
        <taxon>Pezizomycotina</taxon>
        <taxon>Eurotiomycetes</taxon>
        <taxon>Chaetothyriomycetidae</taxon>
        <taxon>Chaetothyriales</taxon>
        <taxon>Trichomeriaceae</taxon>
        <taxon>Knufia</taxon>
    </lineage>
</organism>
<gene>
    <name evidence="7" type="ORF">OHC33_004412</name>
</gene>
<evidence type="ECO:0000313" key="8">
    <source>
        <dbReference type="Proteomes" id="UP001316803"/>
    </source>
</evidence>
<feature type="transmembrane region" description="Helical" evidence="6">
    <location>
        <begin position="168"/>
        <end position="189"/>
    </location>
</feature>
<dbReference type="GO" id="GO:0005739">
    <property type="term" value="C:mitochondrion"/>
    <property type="evidence" value="ECO:0007669"/>
    <property type="project" value="TreeGrafter"/>
</dbReference>
<evidence type="ECO:0000256" key="5">
    <source>
        <dbReference type="ARBA" id="ARBA00023136"/>
    </source>
</evidence>
<dbReference type="GO" id="GO:0016020">
    <property type="term" value="C:membrane"/>
    <property type="evidence" value="ECO:0007669"/>
    <property type="project" value="UniProtKB-SubCell"/>
</dbReference>
<comment type="caution">
    <text evidence="7">The sequence shown here is derived from an EMBL/GenBank/DDBJ whole genome shotgun (WGS) entry which is preliminary data.</text>
</comment>
<sequence>MFALQYARRTQTLSGMAPRVPLSGVRRLVPRRPFHRTVMTEEQIKTAKLQRTPHTPNQIATEVPHSKDASMVFDVPSPLWYHRLGPVKDFFGWFSRMQRRRPLTITLATSLTTYLCGDLLAQEIGKEPYDAKRTLRMLLIGTLASIPGYKWFLYLGTHFNYGSTAVSITIKVLIQQFFFAPIFNTYFFGMQAILSGASSSAVIERVKGAVPESVISSAKFWPAVTALNFTVIPAHLRFAFSGVFAVVWQTYLSFLNRKEERIEPMGTMVEEAKVRVDKIVDAVTGDD</sequence>
<proteinExistence type="inferred from homology"/>
<reference evidence="7 8" key="1">
    <citation type="submission" date="2022-12" db="EMBL/GenBank/DDBJ databases">
        <title>Genomic features and morphological characterization of a novel Knufia sp. strain isolated from spacecraft assembly facility.</title>
        <authorList>
            <person name="Teixeira M."/>
            <person name="Chander A.M."/>
            <person name="Stajich J.E."/>
            <person name="Venkateswaran K."/>
        </authorList>
    </citation>
    <scope>NUCLEOTIDE SEQUENCE [LARGE SCALE GENOMIC DNA]</scope>
    <source>
        <strain evidence="7 8">FJI-L2-BK-P2</strain>
    </source>
</reference>
<keyword evidence="3 6" id="KW-0812">Transmembrane</keyword>
<evidence type="ECO:0000313" key="7">
    <source>
        <dbReference type="EMBL" id="KAK5954688.1"/>
    </source>
</evidence>
<evidence type="ECO:0000256" key="1">
    <source>
        <dbReference type="ARBA" id="ARBA00004141"/>
    </source>
</evidence>
<comment type="subcellular location">
    <subcellularLocation>
        <location evidence="1">Membrane</location>
        <topology evidence="1">Multi-pass membrane protein</topology>
    </subcellularLocation>
</comment>
<keyword evidence="4 6" id="KW-1133">Transmembrane helix</keyword>
<dbReference type="EMBL" id="JAKLMC020000008">
    <property type="protein sequence ID" value="KAK5954688.1"/>
    <property type="molecule type" value="Genomic_DNA"/>
</dbReference>
<feature type="transmembrane region" description="Helical" evidence="6">
    <location>
        <begin position="236"/>
        <end position="255"/>
    </location>
</feature>
<evidence type="ECO:0000256" key="2">
    <source>
        <dbReference type="ARBA" id="ARBA00006824"/>
    </source>
</evidence>
<feature type="transmembrane region" description="Helical" evidence="6">
    <location>
        <begin position="134"/>
        <end position="156"/>
    </location>
</feature>
<dbReference type="PANTHER" id="PTHR11266:SF113">
    <property type="entry name" value="MEMBRANE PROTEIN, MPV17_PMP22 FAMILY, PUTATIVE (AFU_ORTHOLOGUE AFUA_1G13840)-RELATED"/>
    <property type="match status" value="1"/>
</dbReference>
<dbReference type="AlphaFoldDB" id="A0AAN8F166"/>
<comment type="similarity">
    <text evidence="2 6">Belongs to the peroxisomal membrane protein PXMP2/4 family.</text>
</comment>
<evidence type="ECO:0000256" key="4">
    <source>
        <dbReference type="ARBA" id="ARBA00022989"/>
    </source>
</evidence>
<dbReference type="Proteomes" id="UP001316803">
    <property type="component" value="Unassembled WGS sequence"/>
</dbReference>
<protein>
    <submittedName>
        <fullName evidence="7">Uncharacterized protein</fullName>
    </submittedName>
</protein>
<accession>A0AAN8F166</accession>
<dbReference type="PANTHER" id="PTHR11266">
    <property type="entry name" value="PEROXISOMAL MEMBRANE PROTEIN 2, PXMP2 MPV17"/>
    <property type="match status" value="1"/>
</dbReference>
<evidence type="ECO:0000256" key="3">
    <source>
        <dbReference type="ARBA" id="ARBA00022692"/>
    </source>
</evidence>
<dbReference type="InterPro" id="IPR007248">
    <property type="entry name" value="Mpv17_PMP22"/>
</dbReference>